<dbReference type="Pfam" id="PF00507">
    <property type="entry name" value="Oxidored_q4"/>
    <property type="match status" value="1"/>
</dbReference>
<evidence type="ECO:0000256" key="4">
    <source>
        <dbReference type="ARBA" id="ARBA00022448"/>
    </source>
</evidence>
<name>I7IJN7_CLAPU</name>
<evidence type="ECO:0000256" key="8">
    <source>
        <dbReference type="ARBA" id="ARBA00049551"/>
    </source>
</evidence>
<evidence type="ECO:0000256" key="9">
    <source>
        <dbReference type="RuleBase" id="RU003640"/>
    </source>
</evidence>
<proteinExistence type="inferred from homology"/>
<dbReference type="GO" id="GO:0031966">
    <property type="term" value="C:mitochondrial membrane"/>
    <property type="evidence" value="ECO:0007669"/>
    <property type="project" value="UniProtKB-SubCell"/>
</dbReference>
<dbReference type="EC" id="7.1.1.2" evidence="9"/>
<comment type="catalytic activity">
    <reaction evidence="8 9">
        <text>a ubiquinone + NADH + 5 H(+)(in) = a ubiquinol + NAD(+) + 4 H(+)(out)</text>
        <dbReference type="Rhea" id="RHEA:29091"/>
        <dbReference type="Rhea" id="RHEA-COMP:9565"/>
        <dbReference type="Rhea" id="RHEA-COMP:9566"/>
        <dbReference type="ChEBI" id="CHEBI:15378"/>
        <dbReference type="ChEBI" id="CHEBI:16389"/>
        <dbReference type="ChEBI" id="CHEBI:17976"/>
        <dbReference type="ChEBI" id="CHEBI:57540"/>
        <dbReference type="ChEBI" id="CHEBI:57945"/>
        <dbReference type="EC" id="7.1.1.2"/>
    </reaction>
</comment>
<dbReference type="EMBL" id="FO082257">
    <property type="protein sequence ID" value="CCE35433.1"/>
    <property type="molecule type" value="Genomic_DNA"/>
</dbReference>
<keyword evidence="9" id="KW-0679">Respiratory chain</keyword>
<evidence type="ECO:0000256" key="5">
    <source>
        <dbReference type="ARBA" id="ARBA00022692"/>
    </source>
</evidence>
<keyword evidence="9" id="KW-0249">Electron transport</keyword>
<keyword evidence="9" id="KW-1278">Translocase</keyword>
<dbReference type="InterPro" id="IPR000440">
    <property type="entry name" value="NADH_UbQ/plastoQ_OxRdtase_su3"/>
</dbReference>
<evidence type="ECO:0000256" key="1">
    <source>
        <dbReference type="ARBA" id="ARBA00004370"/>
    </source>
</evidence>
<gene>
    <name evidence="10" type="ORF">cpurp_mito_NAD3</name>
</gene>
<dbReference type="PANTHER" id="PTHR11058:SF9">
    <property type="entry name" value="NADH-UBIQUINONE OXIDOREDUCTASE CHAIN 3"/>
    <property type="match status" value="1"/>
</dbReference>
<dbReference type="InterPro" id="IPR038430">
    <property type="entry name" value="NDAH_ubi_oxred_su3_sf"/>
</dbReference>
<sequence length="120" mass="13303">MSSLTFIFILVAILAILFLVLNSLLAPRDPNTAKESPFECGFSGYLGQSRAHFDVQFFLVALVYLLLDLEILIIYPFAMSGRENGVYGLIIVLIIISIITVGFIFELGKKALSINSRQKS</sequence>
<evidence type="ECO:0000256" key="2">
    <source>
        <dbReference type="ARBA" id="ARBA00008472"/>
    </source>
</evidence>
<feature type="transmembrane region" description="Helical" evidence="9">
    <location>
        <begin position="6"/>
        <end position="25"/>
    </location>
</feature>
<comment type="subcellular location">
    <subcellularLocation>
        <location evidence="1">Membrane</location>
    </subcellularLocation>
    <subcellularLocation>
        <location evidence="9">Mitochondrion membrane</location>
        <topology evidence="9">Multi-pass membrane protein</topology>
    </subcellularLocation>
</comment>
<feature type="transmembrane region" description="Helical" evidence="9">
    <location>
        <begin position="85"/>
        <end position="107"/>
    </location>
</feature>
<keyword evidence="7 9" id="KW-0472">Membrane</keyword>
<comment type="function">
    <text evidence="9">Core subunit of the mitochondrial membrane respiratory chain NADH dehydrogenase (Complex I) which catalyzes electron transfer from NADH through the respiratory chain, using ubiquinone as an electron acceptor. Essential for the catalytic activity of complex I.</text>
</comment>
<reference evidence="10" key="2">
    <citation type="submission" date="2011-10" db="EMBL/GenBank/DDBJ databases">
        <authorList>
            <person name="MIPS"/>
        </authorList>
    </citation>
    <scope>NUCLEOTIDE SEQUENCE</scope>
</reference>
<dbReference type="PANTHER" id="PTHR11058">
    <property type="entry name" value="NADH-UBIQUINONE OXIDOREDUCTASE CHAIN 3"/>
    <property type="match status" value="1"/>
</dbReference>
<keyword evidence="5 9" id="KW-0812">Transmembrane</keyword>
<keyword evidence="6 9" id="KW-1133">Transmembrane helix</keyword>
<dbReference type="GO" id="GO:0008137">
    <property type="term" value="F:NADH dehydrogenase (ubiquinone) activity"/>
    <property type="evidence" value="ECO:0007669"/>
    <property type="project" value="UniProtKB-UniRule"/>
</dbReference>
<protein>
    <recommendedName>
        <fullName evidence="3 9">NADH-ubiquinone oxidoreductase chain 3</fullName>
        <ecNumber evidence="9">7.1.1.2</ecNumber>
    </recommendedName>
</protein>
<keyword evidence="9" id="KW-0520">NAD</keyword>
<organism evidence="10">
    <name type="scientific">Claviceps purpurea</name>
    <name type="common">Ergot fungus</name>
    <name type="synonym">Sphacelia segetum</name>
    <dbReference type="NCBI Taxonomy" id="5111"/>
    <lineage>
        <taxon>Eukaryota</taxon>
        <taxon>Fungi</taxon>
        <taxon>Dikarya</taxon>
        <taxon>Ascomycota</taxon>
        <taxon>Pezizomycotina</taxon>
        <taxon>Sordariomycetes</taxon>
        <taxon>Hypocreomycetidae</taxon>
        <taxon>Hypocreales</taxon>
        <taxon>Clavicipitaceae</taxon>
        <taxon>Claviceps</taxon>
    </lineage>
</organism>
<evidence type="ECO:0000313" key="10">
    <source>
        <dbReference type="EMBL" id="CCE35433.1"/>
    </source>
</evidence>
<accession>I7IJN7</accession>
<geneLocation type="mitochondrion" evidence="10"/>
<dbReference type="GO" id="GO:0030964">
    <property type="term" value="C:NADH dehydrogenase complex"/>
    <property type="evidence" value="ECO:0007669"/>
    <property type="project" value="TreeGrafter"/>
</dbReference>
<keyword evidence="4 9" id="KW-0813">Transport</keyword>
<evidence type="ECO:0000256" key="3">
    <source>
        <dbReference type="ARBA" id="ARBA00021007"/>
    </source>
</evidence>
<feature type="transmembrane region" description="Helical" evidence="9">
    <location>
        <begin position="57"/>
        <end position="79"/>
    </location>
</feature>
<keyword evidence="9 10" id="KW-0496">Mitochondrion</keyword>
<dbReference type="Gene3D" id="1.20.58.1610">
    <property type="entry name" value="NADH:ubiquinone/plastoquinone oxidoreductase, chain 3"/>
    <property type="match status" value="1"/>
</dbReference>
<reference evidence="10" key="1">
    <citation type="journal article" date="2011" name="Science">
        <title>Chemical engineering by plant symbionts: A 12 genome comparison reveals dynamic alkaloid loci.</title>
        <authorList>
            <person name="Schardl C.L."/>
            <person name="Hesse U."/>
            <person name="Young C.A."/>
            <person name="Jaromczyk J.W."/>
            <person name="Farman M.L."/>
            <person name="Tudzynski P."/>
            <person name="Amyotte S.G."/>
            <person name="An Z."/>
            <person name="Andreeva K."/>
            <person name="Arnaoudova E.G."/>
            <person name="Bullock C.T."/>
            <person name="Calie P."/>
            <person name="Charlton N."/>
            <person name="Fleetwood D.J."/>
            <person name="Florea S."/>
            <person name="Guldener U."/>
            <person name="Harris D.R."/>
            <person name="Haws D.C."/>
            <person name="Jaromczyk J."/>
            <person name="Johnson R.D."/>
            <person name="Khan A.K."/>
            <person name="Liu J."/>
            <person name="Liu M."/>
            <person name="Mace W."/>
            <person name="Machado C."/>
            <person name="Moore N."/>
            <person name="Nagabhyru P."/>
            <person name="Oeser B."/>
            <person name="Pan J."/>
            <person name="Panaccione D.G."/>
            <person name="Schmid J."/>
            <person name="Schweri K.K."/>
            <person name="Scott B."/>
            <person name="Sugawara K."/>
            <person name="Takach J."/>
            <person name="Voisey C.R."/>
            <person name="Webb J.S."/>
            <person name="Wilson E.V."/>
            <person name="Wiseman J."/>
            <person name="Zeng Z."/>
            <person name="Cox M."/>
            <person name="Dinkins R.D."/>
            <person name="Glenn A.E."/>
            <person name="Gordon A."/>
            <person name="Hollin W."/>
            <person name="Leistner E."/>
            <person name="Leuchtmann A."/>
            <person name="Li C."/>
            <person name="Liu J."/>
            <person name="O'Sullivan D."/>
            <person name="Steiner U."/>
            <person name="Tanaka E."/>
            <person name="Yoshida R."/>
        </authorList>
    </citation>
    <scope>NUCLEOTIDE SEQUENCE</scope>
</reference>
<dbReference type="AlphaFoldDB" id="I7IJN7"/>
<evidence type="ECO:0000256" key="7">
    <source>
        <dbReference type="ARBA" id="ARBA00023136"/>
    </source>
</evidence>
<keyword evidence="9 10" id="KW-0830">Ubiquinone</keyword>
<evidence type="ECO:0000256" key="6">
    <source>
        <dbReference type="ARBA" id="ARBA00022989"/>
    </source>
</evidence>
<comment type="similarity">
    <text evidence="2 9">Belongs to the complex I subunit 3 family.</text>
</comment>